<dbReference type="Proteomes" id="UP001180020">
    <property type="component" value="Unassembled WGS sequence"/>
</dbReference>
<gene>
    <name evidence="2" type="ORF">QJS10_CPA03g02066</name>
</gene>
<feature type="compositionally biased region" description="Low complexity" evidence="1">
    <location>
        <begin position="18"/>
        <end position="36"/>
    </location>
</feature>
<reference evidence="2" key="1">
    <citation type="journal article" date="2023" name="Nat. Commun.">
        <title>Diploid and tetraploid genomes of Acorus and the evolution of monocots.</title>
        <authorList>
            <person name="Ma L."/>
            <person name="Liu K.W."/>
            <person name="Li Z."/>
            <person name="Hsiao Y.Y."/>
            <person name="Qi Y."/>
            <person name="Fu T."/>
            <person name="Tang G.D."/>
            <person name="Zhang D."/>
            <person name="Sun W.H."/>
            <person name="Liu D.K."/>
            <person name="Li Y."/>
            <person name="Chen G.Z."/>
            <person name="Liu X.D."/>
            <person name="Liao X.Y."/>
            <person name="Jiang Y.T."/>
            <person name="Yu X."/>
            <person name="Hao Y."/>
            <person name="Huang J."/>
            <person name="Zhao X.W."/>
            <person name="Ke S."/>
            <person name="Chen Y.Y."/>
            <person name="Wu W.L."/>
            <person name="Hsu J.L."/>
            <person name="Lin Y.F."/>
            <person name="Huang M.D."/>
            <person name="Li C.Y."/>
            <person name="Huang L."/>
            <person name="Wang Z.W."/>
            <person name="Zhao X."/>
            <person name="Zhong W.Y."/>
            <person name="Peng D.H."/>
            <person name="Ahmad S."/>
            <person name="Lan S."/>
            <person name="Zhang J.S."/>
            <person name="Tsai W.C."/>
            <person name="Van de Peer Y."/>
            <person name="Liu Z.J."/>
        </authorList>
    </citation>
    <scope>NUCLEOTIDE SEQUENCE</scope>
    <source>
        <strain evidence="2">CP</strain>
    </source>
</reference>
<dbReference type="EMBL" id="JAUJYO010000003">
    <property type="protein sequence ID" value="KAK1322163.1"/>
    <property type="molecule type" value="Genomic_DNA"/>
</dbReference>
<name>A0AAV9FCS9_ACOCL</name>
<evidence type="ECO:0000256" key="1">
    <source>
        <dbReference type="SAM" id="MobiDB-lite"/>
    </source>
</evidence>
<evidence type="ECO:0000313" key="2">
    <source>
        <dbReference type="EMBL" id="KAK1322163.1"/>
    </source>
</evidence>
<dbReference type="PANTHER" id="PTHR21530:SF0">
    <property type="entry name" value="TRAB FAMILY PROTEIN"/>
    <property type="match status" value="1"/>
</dbReference>
<dbReference type="InterPro" id="IPR046345">
    <property type="entry name" value="TraB_PrgY-like"/>
</dbReference>
<feature type="compositionally biased region" description="Low complexity" evidence="1">
    <location>
        <begin position="62"/>
        <end position="72"/>
    </location>
</feature>
<dbReference type="PANTHER" id="PTHR21530">
    <property type="entry name" value="PHEROMONE SHUTDOWN PROTEIN"/>
    <property type="match status" value="1"/>
</dbReference>
<proteinExistence type="predicted"/>
<reference evidence="2" key="2">
    <citation type="submission" date="2023-06" db="EMBL/GenBank/DDBJ databases">
        <authorList>
            <person name="Ma L."/>
            <person name="Liu K.-W."/>
            <person name="Li Z."/>
            <person name="Hsiao Y.-Y."/>
            <person name="Qi Y."/>
            <person name="Fu T."/>
            <person name="Tang G."/>
            <person name="Zhang D."/>
            <person name="Sun W.-H."/>
            <person name="Liu D.-K."/>
            <person name="Li Y."/>
            <person name="Chen G.-Z."/>
            <person name="Liu X.-D."/>
            <person name="Liao X.-Y."/>
            <person name="Jiang Y.-T."/>
            <person name="Yu X."/>
            <person name="Hao Y."/>
            <person name="Huang J."/>
            <person name="Zhao X.-W."/>
            <person name="Ke S."/>
            <person name="Chen Y.-Y."/>
            <person name="Wu W.-L."/>
            <person name="Hsu J.-L."/>
            <person name="Lin Y.-F."/>
            <person name="Huang M.-D."/>
            <person name="Li C.-Y."/>
            <person name="Huang L."/>
            <person name="Wang Z.-W."/>
            <person name="Zhao X."/>
            <person name="Zhong W.-Y."/>
            <person name="Peng D.-H."/>
            <person name="Ahmad S."/>
            <person name="Lan S."/>
            <person name="Zhang J.-S."/>
            <person name="Tsai W.-C."/>
            <person name="Van De Peer Y."/>
            <person name="Liu Z.-J."/>
        </authorList>
    </citation>
    <scope>NUCLEOTIDE SEQUENCE</scope>
    <source>
        <strain evidence="2">CP</strain>
        <tissue evidence="2">Leaves</tissue>
    </source>
</reference>
<accession>A0AAV9FCS9</accession>
<evidence type="ECO:0000313" key="3">
    <source>
        <dbReference type="Proteomes" id="UP001180020"/>
    </source>
</evidence>
<comment type="caution">
    <text evidence="2">The sequence shown here is derived from an EMBL/GenBank/DDBJ whole genome shotgun (WGS) entry which is preliminary data.</text>
</comment>
<protein>
    <submittedName>
        <fullName evidence="2">Uncharacterized protein</fullName>
    </submittedName>
</protein>
<keyword evidence="3" id="KW-1185">Reference proteome</keyword>
<dbReference type="AlphaFoldDB" id="A0AAV9FCS9"/>
<sequence>METLASFVSPNPNNAFLSISSSRSLPKPSSRLRNPSASICAPPPAGFRLQGLGGRRRHSSRGGRIAPGSARPGRSRESRRGGEAAVRPRPALAGGVRGTRGDMACRNRPPLRGIRLGSRARREVPEAGQCRRRTLSEQSLAFRAGIMYASKDGDAEPVLKSNMFSLGGSRFFDAISRSINLVFSSKLSTDANRPFGDEFRAARIASEEVGSQIVLGDRPIEITLERAWDAHIERETEPNCLTLSGKNFSII</sequence>
<feature type="region of interest" description="Disordered" evidence="1">
    <location>
        <begin position="18"/>
        <end position="110"/>
    </location>
</feature>
<organism evidence="2 3">
    <name type="scientific">Acorus calamus</name>
    <name type="common">Sweet flag</name>
    <dbReference type="NCBI Taxonomy" id="4465"/>
    <lineage>
        <taxon>Eukaryota</taxon>
        <taxon>Viridiplantae</taxon>
        <taxon>Streptophyta</taxon>
        <taxon>Embryophyta</taxon>
        <taxon>Tracheophyta</taxon>
        <taxon>Spermatophyta</taxon>
        <taxon>Magnoliopsida</taxon>
        <taxon>Liliopsida</taxon>
        <taxon>Acoraceae</taxon>
        <taxon>Acorus</taxon>
    </lineage>
</organism>